<reference evidence="2 3" key="1">
    <citation type="submission" date="2007-06" db="EMBL/GenBank/DDBJ databases">
        <authorList>
            <person name="Shimkets L."/>
            <person name="Ferriera S."/>
            <person name="Johnson J."/>
            <person name="Kravitz S."/>
            <person name="Beeson K."/>
            <person name="Sutton G."/>
            <person name="Rogers Y.-H."/>
            <person name="Friedman R."/>
            <person name="Frazier M."/>
            <person name="Venter J.C."/>
        </authorList>
    </citation>
    <scope>NUCLEOTIDE SEQUENCE [LARGE SCALE GENOMIC DNA]</scope>
    <source>
        <strain evidence="2 3">SIR-1</strain>
    </source>
</reference>
<evidence type="ECO:0000313" key="3">
    <source>
        <dbReference type="Proteomes" id="UP000005801"/>
    </source>
</evidence>
<sequence length="63" mass="6913">MLALSTPAWRAWAEKLRWITTKTGDGEQLLWLIVLGIACMAAWGAVSAWRAPRSVASPDTDKS</sequence>
<accession>A6G2W0</accession>
<feature type="transmembrane region" description="Helical" evidence="1">
    <location>
        <begin position="29"/>
        <end position="49"/>
    </location>
</feature>
<dbReference type="RefSeq" id="WP_006971059.1">
    <property type="nucleotide sequence ID" value="NZ_ABCS01000016.1"/>
</dbReference>
<dbReference type="EMBL" id="ABCS01000016">
    <property type="protein sequence ID" value="EDM79810.1"/>
    <property type="molecule type" value="Genomic_DNA"/>
</dbReference>
<evidence type="ECO:0000256" key="1">
    <source>
        <dbReference type="SAM" id="Phobius"/>
    </source>
</evidence>
<name>A6G2W0_9BACT</name>
<evidence type="ECO:0000313" key="2">
    <source>
        <dbReference type="EMBL" id="EDM79810.1"/>
    </source>
</evidence>
<keyword evidence="3" id="KW-1185">Reference proteome</keyword>
<keyword evidence="1" id="KW-0812">Transmembrane</keyword>
<comment type="caution">
    <text evidence="2">The sequence shown here is derived from an EMBL/GenBank/DDBJ whole genome shotgun (WGS) entry which is preliminary data.</text>
</comment>
<proteinExistence type="predicted"/>
<protein>
    <submittedName>
        <fullName evidence="2">Uncharacterized protein</fullName>
    </submittedName>
</protein>
<keyword evidence="1" id="KW-0472">Membrane</keyword>
<dbReference type="AlphaFoldDB" id="A6G2W0"/>
<dbReference type="Proteomes" id="UP000005801">
    <property type="component" value="Unassembled WGS sequence"/>
</dbReference>
<keyword evidence="1" id="KW-1133">Transmembrane helix</keyword>
<organism evidence="2 3">
    <name type="scientific">Plesiocystis pacifica SIR-1</name>
    <dbReference type="NCBI Taxonomy" id="391625"/>
    <lineage>
        <taxon>Bacteria</taxon>
        <taxon>Pseudomonadati</taxon>
        <taxon>Myxococcota</taxon>
        <taxon>Polyangia</taxon>
        <taxon>Nannocystales</taxon>
        <taxon>Nannocystaceae</taxon>
        <taxon>Plesiocystis</taxon>
    </lineage>
</organism>
<gene>
    <name evidence="2" type="ORF">PPSIR1_31963</name>
</gene>